<dbReference type="AlphaFoldDB" id="A0A7Y8H0Y0"/>
<evidence type="ECO:0000256" key="1">
    <source>
        <dbReference type="ARBA" id="ARBA00005995"/>
    </source>
</evidence>
<evidence type="ECO:0000256" key="2">
    <source>
        <dbReference type="SAM" id="MobiDB-lite"/>
    </source>
</evidence>
<dbReference type="PRINTS" id="PR00420">
    <property type="entry name" value="RNGMNOXGNASE"/>
</dbReference>
<feature type="domain" description="Amine oxidase" evidence="3">
    <location>
        <begin position="115"/>
        <end position="364"/>
    </location>
</feature>
<dbReference type="RefSeq" id="WP_177138509.1">
    <property type="nucleotide sequence ID" value="NZ_VYGV01000025.1"/>
</dbReference>
<dbReference type="SUPFAM" id="SSF54373">
    <property type="entry name" value="FAD-linked reductases, C-terminal domain"/>
    <property type="match status" value="1"/>
</dbReference>
<dbReference type="InterPro" id="IPR002937">
    <property type="entry name" value="Amino_oxidase"/>
</dbReference>
<dbReference type="PANTHER" id="PTHR43563:SF1">
    <property type="entry name" value="AMINE OXIDASE [FLAVIN-CONTAINING] B"/>
    <property type="match status" value="1"/>
</dbReference>
<dbReference type="GO" id="GO:0016491">
    <property type="term" value="F:oxidoreductase activity"/>
    <property type="evidence" value="ECO:0007669"/>
    <property type="project" value="InterPro"/>
</dbReference>
<dbReference type="EMBL" id="VYGV01000025">
    <property type="protein sequence ID" value="NWF48146.1"/>
    <property type="molecule type" value="Genomic_DNA"/>
</dbReference>
<keyword evidence="5" id="KW-1185">Reference proteome</keyword>
<evidence type="ECO:0000313" key="4">
    <source>
        <dbReference type="EMBL" id="NWF48146.1"/>
    </source>
</evidence>
<organism evidence="4 5">
    <name type="scientific">Hydrogenophaga aromaticivorans</name>
    <dbReference type="NCBI Taxonomy" id="2610898"/>
    <lineage>
        <taxon>Bacteria</taxon>
        <taxon>Pseudomonadati</taxon>
        <taxon>Pseudomonadota</taxon>
        <taxon>Betaproteobacteria</taxon>
        <taxon>Burkholderiales</taxon>
        <taxon>Comamonadaceae</taxon>
        <taxon>Hydrogenophaga</taxon>
    </lineage>
</organism>
<comment type="caution">
    <text evidence="4">The sequence shown here is derived from an EMBL/GenBank/DDBJ whole genome shotgun (WGS) entry which is preliminary data.</text>
</comment>
<feature type="domain" description="Amine oxidase" evidence="3">
    <location>
        <begin position="22"/>
        <end position="100"/>
    </location>
</feature>
<evidence type="ECO:0000259" key="3">
    <source>
        <dbReference type="Pfam" id="PF01593"/>
    </source>
</evidence>
<comment type="similarity">
    <text evidence="1">Belongs to the flavin monoamine oxidase family.</text>
</comment>
<dbReference type="Proteomes" id="UP000545507">
    <property type="component" value="Unassembled WGS sequence"/>
</dbReference>
<gene>
    <name evidence="4" type="ORF">F3K02_23245</name>
</gene>
<feature type="compositionally biased region" description="Basic and acidic residues" evidence="2">
    <location>
        <begin position="106"/>
        <end position="116"/>
    </location>
</feature>
<accession>A0A7Y8H0Y0</accession>
<sequence length="536" mass="57407">MAALLHLPTHKVADVVVVGAGLCGLALTRSLVARGLSVTLLEARDRIGGRVLTRSDAQTGQALDLGATWYWPETEPRISALLGELGLATLAQHDPGDALWLTDPNRQPERRQEEGGVHAGARHIQGGAARLVEALAAELPAGCLQLNKPVRVLRDRGSHIDILLETGAPLRARQIVLALPPRLVHQRMLLDPPLPATVWDAMENTATWMATHAKALVAFDHAFWREAGQSGNAFVRHAQAVLGEVFDACDEAQGAALGGFVALNPAQREHFQRGLPLLIESQLAQLYGQAAQSGRLQLQDWALEPWTCSGTDRATPPEPPLADPLLRQPQWSGRVFLGGSETAAHGAGHMEGALEAADRIAHALLRQKVPTANPQAPVAHDREAALRAFAEGVAARVAAAPDQYRRHLTRLLSSQQHELLTQRALLATVDRVYSESLAQIDALLPALDAAGAAVVQGQHALTPQLLAPFAGWNKGLLQAALAFNASSCALSNFAQDQTPDAETQRAITLDLAAAWREFAIELNARLLQAQPMVCSA</sequence>
<dbReference type="Pfam" id="PF01593">
    <property type="entry name" value="Amino_oxidase"/>
    <property type="match status" value="2"/>
</dbReference>
<dbReference type="InterPro" id="IPR050703">
    <property type="entry name" value="Flavin_MAO"/>
</dbReference>
<dbReference type="PANTHER" id="PTHR43563">
    <property type="entry name" value="AMINE OXIDASE"/>
    <property type="match status" value="1"/>
</dbReference>
<name>A0A7Y8H0Y0_9BURK</name>
<dbReference type="SUPFAM" id="SSF51905">
    <property type="entry name" value="FAD/NAD(P)-binding domain"/>
    <property type="match status" value="1"/>
</dbReference>
<protein>
    <submittedName>
        <fullName evidence="4">FAD-dependent oxidoreductase</fullName>
    </submittedName>
</protein>
<dbReference type="Gene3D" id="3.50.50.60">
    <property type="entry name" value="FAD/NAD(P)-binding domain"/>
    <property type="match status" value="2"/>
</dbReference>
<reference evidence="4 5" key="1">
    <citation type="submission" date="2019-09" db="EMBL/GenBank/DDBJ databases">
        <title>Hydrogenophaga aromatica sp. nov., isolated from a para-xylene-degrading enrichment culture.</title>
        <authorList>
            <person name="Tancsics A."/>
            <person name="Banerjee S."/>
        </authorList>
    </citation>
    <scope>NUCLEOTIDE SEQUENCE [LARGE SCALE GENOMIC DNA]</scope>
    <source>
        <strain evidence="4 5">D2P1</strain>
    </source>
</reference>
<proteinExistence type="inferred from homology"/>
<feature type="region of interest" description="Disordered" evidence="2">
    <location>
        <begin position="98"/>
        <end position="118"/>
    </location>
</feature>
<evidence type="ECO:0000313" key="5">
    <source>
        <dbReference type="Proteomes" id="UP000545507"/>
    </source>
</evidence>
<dbReference type="InterPro" id="IPR036188">
    <property type="entry name" value="FAD/NAD-bd_sf"/>
</dbReference>